<dbReference type="SMART" id="SM00054">
    <property type="entry name" value="EFh"/>
    <property type="match status" value="2"/>
</dbReference>
<feature type="domain" description="EF-hand" evidence="2">
    <location>
        <begin position="439"/>
        <end position="474"/>
    </location>
</feature>
<feature type="domain" description="EF-hand" evidence="2">
    <location>
        <begin position="403"/>
        <end position="438"/>
    </location>
</feature>
<proteinExistence type="predicted"/>
<feature type="region of interest" description="Disordered" evidence="1">
    <location>
        <begin position="357"/>
        <end position="399"/>
    </location>
</feature>
<reference evidence="3 4" key="1">
    <citation type="submission" date="2024-02" db="EMBL/GenBank/DDBJ databases">
        <authorList>
            <person name="Chen Y."/>
            <person name="Shah S."/>
            <person name="Dougan E. K."/>
            <person name="Thang M."/>
            <person name="Chan C."/>
        </authorList>
    </citation>
    <scope>NUCLEOTIDE SEQUENCE [LARGE SCALE GENOMIC DNA]</scope>
</reference>
<evidence type="ECO:0000313" key="4">
    <source>
        <dbReference type="Proteomes" id="UP001642484"/>
    </source>
</evidence>
<evidence type="ECO:0000256" key="1">
    <source>
        <dbReference type="SAM" id="MobiDB-lite"/>
    </source>
</evidence>
<evidence type="ECO:0000259" key="2">
    <source>
        <dbReference type="PROSITE" id="PS50222"/>
    </source>
</evidence>
<evidence type="ECO:0000313" key="3">
    <source>
        <dbReference type="EMBL" id="CAK9047640.1"/>
    </source>
</evidence>
<dbReference type="InterPro" id="IPR011992">
    <property type="entry name" value="EF-hand-dom_pair"/>
</dbReference>
<dbReference type="EMBL" id="CAXAMN010016224">
    <property type="protein sequence ID" value="CAK9047640.1"/>
    <property type="molecule type" value="Genomic_DNA"/>
</dbReference>
<accession>A0ABP0M839</accession>
<sequence length="493" mass="53329">MPGTVASPYWFSETFGFSEESFDKTREKFTFADGILESKAFEACINTAGILTLTRRLWVLVSGLGVTKRQFHVGPFELVSVEELRGRLAGFDGSLGGLTFSNVCGNAQTLHRDAANEGAVFQVASQFNCLEMNEPGARPEDGVTRYYSDATQGPACAVSCPAGTVFRNYFVNGSGQGRGRQLDGLAEIGELVNNAKEKYWRMVNGYCLPTDSKSLARLGQRIKEDEKLSDEIRNRLRIGVHWDTEVANKEHRVCQVFCSALPVAYAKSTRSQDWEAFARLVLQGTFEATLAIAAILSAERQARVKVYLSAVGGGAFGNRTLWIVDAIERALRTHADAPLDVMLVHFSSVPRGAYGDLEKGRKKIRPAPKTAPAPEATPAAPSEGDARAGPDEVEAPTLTKTDSDGVLIAKAFAKLDLNGDGVILEDEMAAVLIKIVPGLDAEGVKQIFTAADANADGEIHYVEFASWVTREDAGAVAKDVLKLAEAASEEKKE</sequence>
<dbReference type="Gene3D" id="1.10.238.10">
    <property type="entry name" value="EF-hand"/>
    <property type="match status" value="1"/>
</dbReference>
<protein>
    <recommendedName>
        <fullName evidence="2">EF-hand domain-containing protein</fullName>
    </recommendedName>
</protein>
<name>A0ABP0M839_9DINO</name>
<feature type="compositionally biased region" description="Low complexity" evidence="1">
    <location>
        <begin position="367"/>
        <end position="381"/>
    </location>
</feature>
<dbReference type="PANTHER" id="PTHR35609:SF1">
    <property type="entry name" value="MACRO DOMAIN-CONTAINING PROTEIN"/>
    <property type="match status" value="1"/>
</dbReference>
<dbReference type="CDD" id="cd00051">
    <property type="entry name" value="EFh"/>
    <property type="match status" value="1"/>
</dbReference>
<organism evidence="3 4">
    <name type="scientific">Durusdinium trenchii</name>
    <dbReference type="NCBI Taxonomy" id="1381693"/>
    <lineage>
        <taxon>Eukaryota</taxon>
        <taxon>Sar</taxon>
        <taxon>Alveolata</taxon>
        <taxon>Dinophyceae</taxon>
        <taxon>Suessiales</taxon>
        <taxon>Symbiodiniaceae</taxon>
        <taxon>Durusdinium</taxon>
    </lineage>
</organism>
<dbReference type="SUPFAM" id="SSF47473">
    <property type="entry name" value="EF-hand"/>
    <property type="match status" value="1"/>
</dbReference>
<dbReference type="InterPro" id="IPR002048">
    <property type="entry name" value="EF_hand_dom"/>
</dbReference>
<dbReference type="Pfam" id="PF13499">
    <property type="entry name" value="EF-hand_7"/>
    <property type="match status" value="1"/>
</dbReference>
<dbReference type="PROSITE" id="PS50222">
    <property type="entry name" value="EF_HAND_2"/>
    <property type="match status" value="2"/>
</dbReference>
<keyword evidence="4" id="KW-1185">Reference proteome</keyword>
<dbReference type="Proteomes" id="UP001642484">
    <property type="component" value="Unassembled WGS sequence"/>
</dbReference>
<gene>
    <name evidence="3" type="ORF">CCMP2556_LOCUS24616</name>
</gene>
<comment type="caution">
    <text evidence="3">The sequence shown here is derived from an EMBL/GenBank/DDBJ whole genome shotgun (WGS) entry which is preliminary data.</text>
</comment>
<dbReference type="PANTHER" id="PTHR35609">
    <property type="entry name" value="MACRO DOMAIN-CONTAINING PROTEIN"/>
    <property type="match status" value="1"/>
</dbReference>